<dbReference type="OrthoDB" id="2943660at2759"/>
<dbReference type="CDD" id="cd00067">
    <property type="entry name" value="GAL4"/>
    <property type="match status" value="1"/>
</dbReference>
<feature type="region of interest" description="Disordered" evidence="2">
    <location>
        <begin position="265"/>
        <end position="303"/>
    </location>
</feature>
<dbReference type="EMBL" id="GL630006">
    <property type="protein sequence ID" value="EFW98449.1"/>
    <property type="molecule type" value="Genomic_DNA"/>
</dbReference>
<dbReference type="GO" id="GO:0000981">
    <property type="term" value="F:DNA-binding transcription factor activity, RNA polymerase II-specific"/>
    <property type="evidence" value="ECO:0007669"/>
    <property type="project" value="InterPro"/>
</dbReference>
<dbReference type="STRING" id="655863.F0XUJ3"/>
<gene>
    <name evidence="4" type="ORF">CMQ_4301</name>
</gene>
<keyword evidence="1" id="KW-0539">Nucleus</keyword>
<feature type="domain" description="Zn(2)-C6 fungal-type" evidence="3">
    <location>
        <begin position="15"/>
        <end position="47"/>
    </location>
</feature>
<dbReference type="HOGENOM" id="CLU_700306_0_0_1"/>
<feature type="compositionally biased region" description="Low complexity" evidence="2">
    <location>
        <begin position="284"/>
        <end position="303"/>
    </location>
</feature>
<dbReference type="InParanoid" id="F0XUJ3"/>
<evidence type="ECO:0000313" key="4">
    <source>
        <dbReference type="EMBL" id="EFW98449.1"/>
    </source>
</evidence>
<keyword evidence="5" id="KW-1185">Reference proteome</keyword>
<dbReference type="InterPro" id="IPR001138">
    <property type="entry name" value="Zn2Cys6_DnaBD"/>
</dbReference>
<protein>
    <submittedName>
        <fullName evidence="4">Fungal specific transcription factor</fullName>
    </submittedName>
</protein>
<dbReference type="SUPFAM" id="SSF57701">
    <property type="entry name" value="Zn2/Cys6 DNA-binding domain"/>
    <property type="match status" value="1"/>
</dbReference>
<evidence type="ECO:0000313" key="5">
    <source>
        <dbReference type="Proteomes" id="UP000007796"/>
    </source>
</evidence>
<feature type="region of interest" description="Disordered" evidence="2">
    <location>
        <begin position="155"/>
        <end position="179"/>
    </location>
</feature>
<dbReference type="SMART" id="SM00066">
    <property type="entry name" value="GAL4"/>
    <property type="match status" value="1"/>
</dbReference>
<proteinExistence type="predicted"/>
<dbReference type="RefSeq" id="XP_014167932.1">
    <property type="nucleotide sequence ID" value="XM_014312457.1"/>
</dbReference>
<sequence length="394" mass="43291">MRRIRSQLCPGNRSACDRCHAKKLKCSRLTDELRCSNCEKDGPLCIHSPPLEGGRPRKCKLPLYESRSEQTDPPDLLHFYHAGNTHLDRSSGEQDSMDGTAVPDMNWNNAPLLSDLFWRPWLMLDSPPTEGDMQPESFGEPDVAFQHDKIFGFGEHSQHASSKSNNNISTTTSTTASMPTTDLDRLLGRLAGLQQQLMLAKSALSPVAVPHQDGDGLFPHGGCPRFSGLAAMEPALRLAHAMLAVAMPATLTLDLYRDALQRVTSELQPQSHPNPWAVTPSGRSNSISISPTPSSLFEQQQQQAQRQVPQVPQVCLAEWSMARLPDDLKAFISLATLQYYLVQMEQATAAGEQALSPSESGGLPFIALSIQQLASTVRNIRDVAAQVMHRVLHC</sequence>
<dbReference type="GeneID" id="25977498"/>
<dbReference type="AlphaFoldDB" id="F0XUJ3"/>
<evidence type="ECO:0000259" key="3">
    <source>
        <dbReference type="PROSITE" id="PS50048"/>
    </source>
</evidence>
<feature type="compositionally biased region" description="Low complexity" evidence="2">
    <location>
        <begin position="161"/>
        <end position="179"/>
    </location>
</feature>
<name>F0XUJ3_GROCL</name>
<dbReference type="PROSITE" id="PS00463">
    <property type="entry name" value="ZN2_CY6_FUNGAL_1"/>
    <property type="match status" value="1"/>
</dbReference>
<reference evidence="4 5" key="1">
    <citation type="journal article" date="2011" name="Proc. Natl. Acad. Sci. U.S.A.">
        <title>Genome and transcriptome analyses of the mountain pine beetle-fungal symbiont Grosmannia clavigera, a lodgepole pine pathogen.</title>
        <authorList>
            <person name="DiGuistini S."/>
            <person name="Wang Y."/>
            <person name="Liao N.Y."/>
            <person name="Taylor G."/>
            <person name="Tanguay P."/>
            <person name="Feau N."/>
            <person name="Henrissat B."/>
            <person name="Chan S.K."/>
            <person name="Hesse-Orce U."/>
            <person name="Alamouti S.M."/>
            <person name="Tsui C.K.M."/>
            <person name="Docking R.T."/>
            <person name="Levasseur A."/>
            <person name="Haridas S."/>
            <person name="Robertson G."/>
            <person name="Birol I."/>
            <person name="Holt R.A."/>
            <person name="Marra M.A."/>
            <person name="Hamelin R.C."/>
            <person name="Hirst M."/>
            <person name="Jones S.J.M."/>
            <person name="Bohlmann J."/>
            <person name="Breuil C."/>
        </authorList>
    </citation>
    <scope>NUCLEOTIDE SEQUENCE [LARGE SCALE GENOMIC DNA]</scope>
    <source>
        <strain evidence="5">kw1407 / UAMH 11150</strain>
    </source>
</reference>
<dbReference type="Gene3D" id="4.10.240.10">
    <property type="entry name" value="Zn(2)-C6 fungal-type DNA-binding domain"/>
    <property type="match status" value="1"/>
</dbReference>
<dbReference type="PROSITE" id="PS50048">
    <property type="entry name" value="ZN2_CY6_FUNGAL_2"/>
    <property type="match status" value="1"/>
</dbReference>
<dbReference type="GO" id="GO:0008270">
    <property type="term" value="F:zinc ion binding"/>
    <property type="evidence" value="ECO:0007669"/>
    <property type="project" value="InterPro"/>
</dbReference>
<organism evidence="5">
    <name type="scientific">Grosmannia clavigera (strain kw1407 / UAMH 11150)</name>
    <name type="common">Blue stain fungus</name>
    <name type="synonym">Graphiocladiella clavigera</name>
    <dbReference type="NCBI Taxonomy" id="655863"/>
    <lineage>
        <taxon>Eukaryota</taxon>
        <taxon>Fungi</taxon>
        <taxon>Dikarya</taxon>
        <taxon>Ascomycota</taxon>
        <taxon>Pezizomycotina</taxon>
        <taxon>Sordariomycetes</taxon>
        <taxon>Sordariomycetidae</taxon>
        <taxon>Ophiostomatales</taxon>
        <taxon>Ophiostomataceae</taxon>
        <taxon>Leptographium</taxon>
    </lineage>
</organism>
<dbReference type="Proteomes" id="UP000007796">
    <property type="component" value="Unassembled WGS sequence"/>
</dbReference>
<dbReference type="InterPro" id="IPR036864">
    <property type="entry name" value="Zn2-C6_fun-type_DNA-bd_sf"/>
</dbReference>
<accession>F0XUJ3</accession>
<dbReference type="Pfam" id="PF00172">
    <property type="entry name" value="Zn_clus"/>
    <property type="match status" value="1"/>
</dbReference>
<evidence type="ECO:0000256" key="2">
    <source>
        <dbReference type="SAM" id="MobiDB-lite"/>
    </source>
</evidence>
<evidence type="ECO:0000256" key="1">
    <source>
        <dbReference type="ARBA" id="ARBA00023242"/>
    </source>
</evidence>